<dbReference type="EMBL" id="BT061853">
    <property type="protein sequence ID" value="ACN26550.1"/>
    <property type="molecule type" value="mRNA"/>
</dbReference>
<reference evidence="1" key="1">
    <citation type="journal article" date="2009" name="PLoS Genet.">
        <title>Sequencing, mapping, and analysis of 27,455 maize full-length cDNAs.</title>
        <authorList>
            <person name="Soderlund C."/>
            <person name="Descour A."/>
            <person name="Kudrna D."/>
            <person name="Bomhoff M."/>
            <person name="Boyd L."/>
            <person name="Currie J."/>
            <person name="Angelova A."/>
            <person name="Collura K."/>
            <person name="Wissotski M."/>
            <person name="Ashley E."/>
            <person name="Morrow D."/>
            <person name="Fernandes J."/>
            <person name="Walbot V."/>
            <person name="Yu Y."/>
        </authorList>
    </citation>
    <scope>NUCLEOTIDE SEQUENCE</scope>
    <source>
        <strain evidence="1">B73</strain>
    </source>
</reference>
<protein>
    <submittedName>
        <fullName evidence="1">Uncharacterized protein</fullName>
    </submittedName>
</protein>
<sequence>MNPCRRRRLEMTAARLRTASFSPSARLYCEMSPQTAIRPCTRMLSRTASSMAPPTFSK</sequence>
<accession>C0HHP7</accession>
<dbReference type="AlphaFoldDB" id="C0HHP7"/>
<proteinExistence type="evidence at transcript level"/>
<name>C0HHP7_MAIZE</name>
<organism evidence="1">
    <name type="scientific">Zea mays</name>
    <name type="common">Maize</name>
    <dbReference type="NCBI Taxonomy" id="4577"/>
    <lineage>
        <taxon>Eukaryota</taxon>
        <taxon>Viridiplantae</taxon>
        <taxon>Streptophyta</taxon>
        <taxon>Embryophyta</taxon>
        <taxon>Tracheophyta</taxon>
        <taxon>Spermatophyta</taxon>
        <taxon>Magnoliopsida</taxon>
        <taxon>Liliopsida</taxon>
        <taxon>Poales</taxon>
        <taxon>Poaceae</taxon>
        <taxon>PACMAD clade</taxon>
        <taxon>Panicoideae</taxon>
        <taxon>Andropogonodae</taxon>
        <taxon>Andropogoneae</taxon>
        <taxon>Tripsacinae</taxon>
        <taxon>Zea</taxon>
    </lineage>
</organism>
<evidence type="ECO:0000313" key="1">
    <source>
        <dbReference type="EMBL" id="ACN26550.1"/>
    </source>
</evidence>